<accession>A0A1I3EJN0</accession>
<dbReference type="PIRSF" id="PIRSF000137">
    <property type="entry name" value="Alcohol_oxidase"/>
    <property type="match status" value="1"/>
</dbReference>
<protein>
    <submittedName>
        <fullName evidence="9">Choline dehydrogenase</fullName>
    </submittedName>
    <submittedName>
        <fullName evidence="10">Mycofactocin system GMC family oxidoreductase MftG</fullName>
    </submittedName>
</protein>
<dbReference type="InterPro" id="IPR036188">
    <property type="entry name" value="FAD/NAD-bd_sf"/>
</dbReference>
<dbReference type="InterPro" id="IPR000172">
    <property type="entry name" value="GMC_OxRdtase_N"/>
</dbReference>
<keyword evidence="3 6" id="KW-0285">Flavoprotein</keyword>
<dbReference type="PANTHER" id="PTHR11552">
    <property type="entry name" value="GLUCOSE-METHANOL-CHOLINE GMC OXIDOREDUCTASE"/>
    <property type="match status" value="1"/>
</dbReference>
<evidence type="ECO:0000256" key="6">
    <source>
        <dbReference type="RuleBase" id="RU003968"/>
    </source>
</evidence>
<dbReference type="PROSITE" id="PS00623">
    <property type="entry name" value="GMC_OXRED_1"/>
    <property type="match status" value="1"/>
</dbReference>
<evidence type="ECO:0000259" key="8">
    <source>
        <dbReference type="PROSITE" id="PS00624"/>
    </source>
</evidence>
<keyword evidence="11" id="KW-1185">Reference proteome</keyword>
<dbReference type="RefSeq" id="WP_092453121.1">
    <property type="nucleotide sequence ID" value="NZ_BKAC01000034.1"/>
</dbReference>
<sequence>MNPRVPVSDLTNVNYDVIVVGAGAAGAPLAARLSEDPERRVLLLEAGPVPRSAAGFPPELLDAGTVQGAMPGHPQNWSFTGNLTPKLPYSIARGRILGGSSTINGAYFIRARKADFDSWSVGAPEWAWEKVLPVYRRIETDLQYGETAVHGGSGPMVVGRPPQDHPVTVAFRAAAAELGFADEPDKNDQGMPGHGPLPMNTLDGVRQNTGIAYLNPVRHRRNLTVWGDSYVRRVLFEGTRAIGVEVARGGGIVQVRGREIVLSAGAIKSPHLLLVSGVGPREQLEQFNIPVVRDLLGVGANFSDHPDIAVLWQPRRQIVDYRTSQSMAACLNFTATGSAGSGDLEILPMLKPMGYLLTGSARGIMVGVRAAARRPLRSLRAMRGVSMRRFANQIAYRGDLALLVAVQSETSRGRISLESDDPDVQPRIDYNYLSTECDLERMREVVRVAVGLLRTDAYKHLFKRLTELTDTVLESDELLDDWLRSHLGTAIHLCGSARFGPADDPGAVVDQYGRVHGVEGLRVADTSILPTTPVRGPAATAVLVGERMADFIRRGM</sequence>
<dbReference type="GO" id="GO:0016614">
    <property type="term" value="F:oxidoreductase activity, acting on CH-OH group of donors"/>
    <property type="evidence" value="ECO:0007669"/>
    <property type="project" value="InterPro"/>
</dbReference>
<dbReference type="EMBL" id="FOPW01000027">
    <property type="protein sequence ID" value="SFH99177.1"/>
    <property type="molecule type" value="Genomic_DNA"/>
</dbReference>
<dbReference type="Proteomes" id="UP000199681">
    <property type="component" value="Unassembled WGS sequence"/>
</dbReference>
<dbReference type="PANTHER" id="PTHR11552:SF147">
    <property type="entry name" value="CHOLINE DEHYDROGENASE, MITOCHONDRIAL"/>
    <property type="match status" value="1"/>
</dbReference>
<dbReference type="Gene3D" id="3.50.50.60">
    <property type="entry name" value="FAD/NAD(P)-binding domain"/>
    <property type="match status" value="1"/>
</dbReference>
<comment type="cofactor">
    <cofactor evidence="1 5">
        <name>FAD</name>
        <dbReference type="ChEBI" id="CHEBI:57692"/>
    </cofactor>
</comment>
<dbReference type="SUPFAM" id="SSF54373">
    <property type="entry name" value="FAD-linked reductases, C-terminal domain"/>
    <property type="match status" value="1"/>
</dbReference>
<keyword evidence="4 5" id="KW-0274">FAD</keyword>
<evidence type="ECO:0000259" key="7">
    <source>
        <dbReference type="PROSITE" id="PS00623"/>
    </source>
</evidence>
<evidence type="ECO:0000313" key="9">
    <source>
        <dbReference type="EMBL" id="SFH99177.1"/>
    </source>
</evidence>
<reference evidence="10 12" key="2">
    <citation type="submission" date="2019-03" db="EMBL/GenBank/DDBJ databases">
        <title>Genomics of glacier-inhabiting Cryobacterium strains.</title>
        <authorList>
            <person name="Liu Q."/>
            <person name="Xin Y.-H."/>
        </authorList>
    </citation>
    <scope>NUCLEOTIDE SEQUENCE [LARGE SCALE GENOMIC DNA]</scope>
    <source>
        <strain evidence="10 12">Hh34</strain>
    </source>
</reference>
<dbReference type="EMBL" id="SOFE01000009">
    <property type="protein sequence ID" value="TFB86342.1"/>
    <property type="molecule type" value="Genomic_DNA"/>
</dbReference>
<evidence type="ECO:0000256" key="4">
    <source>
        <dbReference type="ARBA" id="ARBA00022827"/>
    </source>
</evidence>
<dbReference type="Proteomes" id="UP000297963">
    <property type="component" value="Unassembled WGS sequence"/>
</dbReference>
<dbReference type="SUPFAM" id="SSF51905">
    <property type="entry name" value="FAD/NAD(P)-binding domain"/>
    <property type="match status" value="1"/>
</dbReference>
<dbReference type="STRING" id="995038.SAMN05216274_1276"/>
<name>A0A1I3EJN0_9MICO</name>
<dbReference type="Pfam" id="PF05199">
    <property type="entry name" value="GMC_oxred_C"/>
    <property type="match status" value="1"/>
</dbReference>
<evidence type="ECO:0000256" key="1">
    <source>
        <dbReference type="ARBA" id="ARBA00001974"/>
    </source>
</evidence>
<proteinExistence type="inferred from homology"/>
<reference evidence="9 11" key="1">
    <citation type="submission" date="2016-10" db="EMBL/GenBank/DDBJ databases">
        <authorList>
            <person name="Varghese N."/>
            <person name="Submissions S."/>
        </authorList>
    </citation>
    <scope>NUCLEOTIDE SEQUENCE [LARGE SCALE GENOMIC DNA]</scope>
    <source>
        <strain evidence="9 11">GMCC 1.11211</strain>
    </source>
</reference>
<feature type="binding site" evidence="5">
    <location>
        <position position="231"/>
    </location>
    <ligand>
        <name>FAD</name>
        <dbReference type="ChEBI" id="CHEBI:57692"/>
    </ligand>
</feature>
<dbReference type="AlphaFoldDB" id="A0A1I3EJN0"/>
<feature type="domain" description="Glucose-methanol-choline oxidoreductase N-terminal" evidence="8">
    <location>
        <begin position="265"/>
        <end position="279"/>
    </location>
</feature>
<gene>
    <name evidence="10" type="ORF">E3O11_05045</name>
    <name evidence="9" type="ORF">SAMN05216274_1276</name>
</gene>
<evidence type="ECO:0000256" key="3">
    <source>
        <dbReference type="ARBA" id="ARBA00022630"/>
    </source>
</evidence>
<evidence type="ECO:0000256" key="2">
    <source>
        <dbReference type="ARBA" id="ARBA00010790"/>
    </source>
</evidence>
<dbReference type="InterPro" id="IPR007867">
    <property type="entry name" value="GMC_OxRtase_C"/>
</dbReference>
<dbReference type="InterPro" id="IPR012132">
    <property type="entry name" value="GMC_OxRdtase"/>
</dbReference>
<evidence type="ECO:0000313" key="12">
    <source>
        <dbReference type="Proteomes" id="UP000297963"/>
    </source>
</evidence>
<comment type="similarity">
    <text evidence="2 6">Belongs to the GMC oxidoreductase family.</text>
</comment>
<dbReference type="Gene3D" id="3.30.410.40">
    <property type="match status" value="1"/>
</dbReference>
<evidence type="ECO:0000313" key="10">
    <source>
        <dbReference type="EMBL" id="TFB86342.1"/>
    </source>
</evidence>
<evidence type="ECO:0000313" key="11">
    <source>
        <dbReference type="Proteomes" id="UP000199681"/>
    </source>
</evidence>
<comment type="caution">
    <text evidence="10">The sequence shown here is derived from an EMBL/GenBank/DDBJ whole genome shotgun (WGS) entry which is preliminary data.</text>
</comment>
<dbReference type="GO" id="GO:0050660">
    <property type="term" value="F:flavin adenine dinucleotide binding"/>
    <property type="evidence" value="ECO:0007669"/>
    <property type="project" value="InterPro"/>
</dbReference>
<dbReference type="PROSITE" id="PS00624">
    <property type="entry name" value="GMC_OXRED_2"/>
    <property type="match status" value="1"/>
</dbReference>
<organism evidence="10 12">
    <name type="scientific">Cryobacterium levicorallinum</name>
    <dbReference type="NCBI Taxonomy" id="995038"/>
    <lineage>
        <taxon>Bacteria</taxon>
        <taxon>Bacillati</taxon>
        <taxon>Actinomycetota</taxon>
        <taxon>Actinomycetes</taxon>
        <taxon>Micrococcales</taxon>
        <taxon>Microbacteriaceae</taxon>
        <taxon>Cryobacterium</taxon>
    </lineage>
</organism>
<dbReference type="Pfam" id="PF00732">
    <property type="entry name" value="GMC_oxred_N"/>
    <property type="match status" value="1"/>
</dbReference>
<feature type="domain" description="Glucose-methanol-choline oxidoreductase N-terminal" evidence="7">
    <location>
        <begin position="94"/>
        <end position="117"/>
    </location>
</feature>
<evidence type="ECO:0000256" key="5">
    <source>
        <dbReference type="PIRSR" id="PIRSR000137-2"/>
    </source>
</evidence>